<sequence length="102" mass="11124">MAKLQILEPEAIGGSSTRINNQEQWKRYNDAYFHLKQELEGLFPGLLDITGEGTPGVTGYFEVQVVGGKLLHSKKNGNGFVDSAAKMQTIVDGVKAALDERS</sequence>
<dbReference type="InterPro" id="IPR011893">
    <property type="entry name" value="Selenoprotein_Rdx-typ"/>
</dbReference>
<dbReference type="Pfam" id="PF10262">
    <property type="entry name" value="Rdx"/>
    <property type="match status" value="1"/>
</dbReference>
<dbReference type="PANTHER" id="PTHR15124:SF18">
    <property type="entry name" value="SELENOPROTEIN W"/>
    <property type="match status" value="1"/>
</dbReference>
<reference evidence="2 3" key="1">
    <citation type="journal article" date="2023" name="Nucleic Acids Res.">
        <title>The hologenome of Daphnia magna reveals possible DNA methylation and microbiome-mediated evolution of the host genome.</title>
        <authorList>
            <person name="Chaturvedi A."/>
            <person name="Li X."/>
            <person name="Dhandapani V."/>
            <person name="Marshall H."/>
            <person name="Kissane S."/>
            <person name="Cuenca-Cambronero M."/>
            <person name="Asole G."/>
            <person name="Calvet F."/>
            <person name="Ruiz-Romero M."/>
            <person name="Marangio P."/>
            <person name="Guigo R."/>
            <person name="Rago D."/>
            <person name="Mirbahai L."/>
            <person name="Eastwood N."/>
            <person name="Colbourne J.K."/>
            <person name="Zhou J."/>
            <person name="Mallon E."/>
            <person name="Orsini L."/>
        </authorList>
    </citation>
    <scope>NUCLEOTIDE SEQUENCE [LARGE SCALE GENOMIC DNA]</scope>
    <source>
        <strain evidence="2">LRV0_1</strain>
    </source>
</reference>
<dbReference type="InterPro" id="IPR036249">
    <property type="entry name" value="Thioredoxin-like_sf"/>
</dbReference>
<name>A0ABR0APS3_9CRUS</name>
<keyword evidence="3" id="KW-1185">Reference proteome</keyword>
<dbReference type="InterPro" id="IPR051441">
    <property type="entry name" value="SelW_related"/>
</dbReference>
<dbReference type="Proteomes" id="UP001234178">
    <property type="component" value="Unassembled WGS sequence"/>
</dbReference>
<protein>
    <recommendedName>
        <fullName evidence="4">Selenoprotein W</fullName>
    </recommendedName>
</protein>
<evidence type="ECO:0000256" key="1">
    <source>
        <dbReference type="ARBA" id="ARBA00023284"/>
    </source>
</evidence>
<proteinExistence type="predicted"/>
<evidence type="ECO:0008006" key="4">
    <source>
        <dbReference type="Google" id="ProtNLM"/>
    </source>
</evidence>
<evidence type="ECO:0000313" key="3">
    <source>
        <dbReference type="Proteomes" id="UP001234178"/>
    </source>
</evidence>
<dbReference type="EMBL" id="JAOYFB010000038">
    <property type="protein sequence ID" value="KAK4027086.1"/>
    <property type="molecule type" value="Genomic_DNA"/>
</dbReference>
<evidence type="ECO:0000313" key="2">
    <source>
        <dbReference type="EMBL" id="KAK4027086.1"/>
    </source>
</evidence>
<dbReference type="NCBIfam" id="TIGR02174">
    <property type="entry name" value="CXXU_selWTH"/>
    <property type="match status" value="1"/>
</dbReference>
<keyword evidence="1" id="KW-0676">Redox-active center</keyword>
<gene>
    <name evidence="2" type="ORF">OUZ56_016104</name>
</gene>
<organism evidence="2 3">
    <name type="scientific">Daphnia magna</name>
    <dbReference type="NCBI Taxonomy" id="35525"/>
    <lineage>
        <taxon>Eukaryota</taxon>
        <taxon>Metazoa</taxon>
        <taxon>Ecdysozoa</taxon>
        <taxon>Arthropoda</taxon>
        <taxon>Crustacea</taxon>
        <taxon>Branchiopoda</taxon>
        <taxon>Diplostraca</taxon>
        <taxon>Cladocera</taxon>
        <taxon>Anomopoda</taxon>
        <taxon>Daphniidae</taxon>
        <taxon>Daphnia</taxon>
    </lineage>
</organism>
<accession>A0ABR0APS3</accession>
<dbReference type="Gene3D" id="3.40.30.10">
    <property type="entry name" value="Glutaredoxin"/>
    <property type="match status" value="1"/>
</dbReference>
<dbReference type="PANTHER" id="PTHR15124">
    <property type="entry name" value="SELENOPROTEIN W"/>
    <property type="match status" value="1"/>
</dbReference>
<dbReference type="SUPFAM" id="SSF52833">
    <property type="entry name" value="Thioredoxin-like"/>
    <property type="match status" value="1"/>
</dbReference>
<comment type="caution">
    <text evidence="2">The sequence shown here is derived from an EMBL/GenBank/DDBJ whole genome shotgun (WGS) entry which is preliminary data.</text>
</comment>